<organism evidence="2">
    <name type="scientific">Chelativorans sp. (strain BNC1)</name>
    <dbReference type="NCBI Taxonomy" id="266779"/>
    <lineage>
        <taxon>Bacteria</taxon>
        <taxon>Pseudomonadati</taxon>
        <taxon>Pseudomonadota</taxon>
        <taxon>Alphaproteobacteria</taxon>
        <taxon>Hyphomicrobiales</taxon>
        <taxon>Phyllobacteriaceae</taxon>
        <taxon>Chelativorans</taxon>
    </lineage>
</organism>
<accession>Q11MI7</accession>
<feature type="compositionally biased region" description="Basic and acidic residues" evidence="1">
    <location>
        <begin position="149"/>
        <end position="170"/>
    </location>
</feature>
<name>Q11MI7_CHESB</name>
<dbReference type="KEGG" id="mes:Meso_4416"/>
<keyword evidence="2" id="KW-0614">Plasmid</keyword>
<geneLocation type="plasmid" evidence="2">
    <name>1</name>
</geneLocation>
<dbReference type="HOGENOM" id="CLU_1522523_0_0_5"/>
<evidence type="ECO:0000256" key="1">
    <source>
        <dbReference type="SAM" id="MobiDB-lite"/>
    </source>
</evidence>
<reference evidence="2" key="1">
    <citation type="submission" date="2006-06" db="EMBL/GenBank/DDBJ databases">
        <title>Complete sequence of Plasmid 1 of Chelativorans sp. BNC1.</title>
        <authorList>
            <consortium name="US DOE Joint Genome Institute"/>
            <person name="Copeland A."/>
            <person name="Lucas S."/>
            <person name="Lapidus A."/>
            <person name="Barry K."/>
            <person name="Detter J.C."/>
            <person name="Glavina del Rio T."/>
            <person name="Hammon N."/>
            <person name="Israni S."/>
            <person name="Dalin E."/>
            <person name="Tice H."/>
            <person name="Pitluck S."/>
            <person name="Chertkov O."/>
            <person name="Brettin T."/>
            <person name="Bruce D."/>
            <person name="Han C."/>
            <person name="Tapia R."/>
            <person name="Gilna P."/>
            <person name="Schmutz J."/>
            <person name="Larimer F."/>
            <person name="Land M."/>
            <person name="Hauser L."/>
            <person name="Kyrpides N."/>
            <person name="Mikhailova N."/>
            <person name="Richardson P."/>
        </authorList>
    </citation>
    <scope>NUCLEOTIDE SEQUENCE</scope>
    <source>
        <strain evidence="2">BNC1</strain>
        <plasmid evidence="2">1</plasmid>
    </source>
</reference>
<feature type="region of interest" description="Disordered" evidence="1">
    <location>
        <begin position="148"/>
        <end position="176"/>
    </location>
</feature>
<dbReference type="AlphaFoldDB" id="Q11MI7"/>
<proteinExistence type="predicted"/>
<sequence length="176" mass="20061">MLDADADRVWMEANKPRLLIEVARPLIRFIPSKTLALDSAWKANNHYVRMLLSASFRLAGRSSISIGRPKLIGSDFMITDAAIFVRRWDHLISVERIAVDKTRYTDRVEIDAGSVTLLMSLFARFFFWHRQTGCCAWRDVGLSTMPVTRHSDDPKLNQTLPREEGQDRADAALGQE</sequence>
<protein>
    <submittedName>
        <fullName evidence="2">Uncharacterized protein</fullName>
    </submittedName>
</protein>
<evidence type="ECO:0000313" key="2">
    <source>
        <dbReference type="EMBL" id="ABG61382.1"/>
    </source>
</evidence>
<gene>
    <name evidence="2" type="ordered locus">Meso_4416</name>
</gene>
<dbReference type="EMBL" id="CP000389">
    <property type="protein sequence ID" value="ABG61382.1"/>
    <property type="molecule type" value="Genomic_DNA"/>
</dbReference>
<dbReference type="OrthoDB" id="7428016at2"/>